<evidence type="ECO:0000313" key="2">
    <source>
        <dbReference type="Proteomes" id="UP000072003"/>
    </source>
</evidence>
<proteinExistence type="predicted"/>
<gene>
    <name evidence="1" type="ORF">ERS132462_01715</name>
</gene>
<sequence length="74" mass="8910">MQEKKRPRGRPKGRTERKQITLDLRIEDYNYLTELAEANQSTRRQAIFDGLNLLEKKIKKTVDNIFQVEYNRDK</sequence>
<protein>
    <submittedName>
        <fullName evidence="1">Uncharacterized protein</fullName>
    </submittedName>
</protein>
<dbReference type="AlphaFoldDB" id="A0A0Z8DUK9"/>
<organism evidence="1 2">
    <name type="scientific">Streptococcus suis</name>
    <dbReference type="NCBI Taxonomy" id="1307"/>
    <lineage>
        <taxon>Bacteria</taxon>
        <taxon>Bacillati</taxon>
        <taxon>Bacillota</taxon>
        <taxon>Bacilli</taxon>
        <taxon>Lactobacillales</taxon>
        <taxon>Streptococcaceae</taxon>
        <taxon>Streptococcus</taxon>
    </lineage>
</organism>
<accession>A0A0Z8DUK9</accession>
<reference evidence="1 2" key="1">
    <citation type="submission" date="2016-02" db="EMBL/GenBank/DDBJ databases">
        <authorList>
            <consortium name="Pathogen Informatics"/>
        </authorList>
    </citation>
    <scope>NUCLEOTIDE SEQUENCE [LARGE SCALE GENOMIC DNA]</scope>
    <source>
        <strain evidence="1 2">LSS100</strain>
    </source>
</reference>
<dbReference type="RefSeq" id="WP_044670333.1">
    <property type="nucleotide sequence ID" value="NZ_CEDC01000003.1"/>
</dbReference>
<name>A0A0Z8DUK9_STRSU</name>
<dbReference type="EMBL" id="FIFN01000019">
    <property type="protein sequence ID" value="CYU26849.1"/>
    <property type="molecule type" value="Genomic_DNA"/>
</dbReference>
<evidence type="ECO:0000313" key="1">
    <source>
        <dbReference type="EMBL" id="CYU26849.1"/>
    </source>
</evidence>
<dbReference type="Proteomes" id="UP000072003">
    <property type="component" value="Unassembled WGS sequence"/>
</dbReference>